<dbReference type="GO" id="GO:0006082">
    <property type="term" value="P:organic acid metabolic process"/>
    <property type="evidence" value="ECO:0007669"/>
    <property type="project" value="TreeGrafter"/>
</dbReference>
<dbReference type="GO" id="GO:0006805">
    <property type="term" value="P:xenobiotic metabolic process"/>
    <property type="evidence" value="ECO:0007669"/>
    <property type="project" value="TreeGrafter"/>
</dbReference>
<keyword evidence="7 8" id="KW-0349">Heme</keyword>
<dbReference type="PRINTS" id="PR00385">
    <property type="entry name" value="P450"/>
</dbReference>
<dbReference type="InterPro" id="IPR017972">
    <property type="entry name" value="Cyt_P450_CS"/>
</dbReference>
<dbReference type="PANTHER" id="PTHR24300">
    <property type="entry name" value="CYTOCHROME P450 508A4-RELATED"/>
    <property type="match status" value="1"/>
</dbReference>
<dbReference type="InterPro" id="IPR050182">
    <property type="entry name" value="Cytochrome_P450_fam2"/>
</dbReference>
<dbReference type="InterPro" id="IPR001128">
    <property type="entry name" value="Cyt_P450"/>
</dbReference>
<dbReference type="GO" id="GO:0005737">
    <property type="term" value="C:cytoplasm"/>
    <property type="evidence" value="ECO:0007669"/>
    <property type="project" value="TreeGrafter"/>
</dbReference>
<dbReference type="InterPro" id="IPR002401">
    <property type="entry name" value="Cyt_P450_E_grp-I"/>
</dbReference>
<evidence type="ECO:0000256" key="2">
    <source>
        <dbReference type="ARBA" id="ARBA00010617"/>
    </source>
</evidence>
<comment type="caution">
    <text evidence="9">The sequence shown here is derived from an EMBL/GenBank/DDBJ whole genome shotgun (WGS) entry which is preliminary data.</text>
</comment>
<proteinExistence type="inferred from homology"/>
<dbReference type="PRINTS" id="PR00463">
    <property type="entry name" value="EP450I"/>
</dbReference>
<comment type="similarity">
    <text evidence="2 8">Belongs to the cytochrome P450 family.</text>
</comment>
<dbReference type="InterPro" id="IPR036396">
    <property type="entry name" value="Cyt_P450_sf"/>
</dbReference>
<evidence type="ECO:0000256" key="5">
    <source>
        <dbReference type="ARBA" id="ARBA00023004"/>
    </source>
</evidence>
<comment type="cofactor">
    <cofactor evidence="1 7">
        <name>heme</name>
        <dbReference type="ChEBI" id="CHEBI:30413"/>
    </cofactor>
</comment>
<gene>
    <name evidence="9" type="ORF">ANCCAN_20940</name>
</gene>
<dbReference type="STRING" id="29170.A0A368FNY5"/>
<dbReference type="SUPFAM" id="SSF48264">
    <property type="entry name" value="Cytochrome P450"/>
    <property type="match status" value="1"/>
</dbReference>
<dbReference type="FunFam" id="1.10.630.10:FF:000036">
    <property type="entry name" value="CYtochrome P450 family"/>
    <property type="match status" value="1"/>
</dbReference>
<dbReference type="Proteomes" id="UP000252519">
    <property type="component" value="Unassembled WGS sequence"/>
</dbReference>
<keyword evidence="6 8" id="KW-0503">Monooxygenase</keyword>
<dbReference type="GO" id="GO:0016712">
    <property type="term" value="F:oxidoreductase activity, acting on paired donors, with incorporation or reduction of molecular oxygen, reduced flavin or flavoprotein as one donor, and incorporation of one atom of oxygen"/>
    <property type="evidence" value="ECO:0007669"/>
    <property type="project" value="TreeGrafter"/>
</dbReference>
<keyword evidence="4 8" id="KW-0560">Oxidoreductase</keyword>
<evidence type="ECO:0000256" key="4">
    <source>
        <dbReference type="ARBA" id="ARBA00023002"/>
    </source>
</evidence>
<dbReference type="AlphaFoldDB" id="A0A368FNY5"/>
<dbReference type="OrthoDB" id="2789670at2759"/>
<reference evidence="9 10" key="1">
    <citation type="submission" date="2014-10" db="EMBL/GenBank/DDBJ databases">
        <title>Draft genome of the hookworm Ancylostoma caninum.</title>
        <authorList>
            <person name="Mitreva M."/>
        </authorList>
    </citation>
    <scope>NUCLEOTIDE SEQUENCE [LARGE SCALE GENOMIC DNA]</scope>
    <source>
        <strain evidence="9 10">Baltimore</strain>
    </source>
</reference>
<dbReference type="Gene3D" id="1.10.630.10">
    <property type="entry name" value="Cytochrome P450"/>
    <property type="match status" value="1"/>
</dbReference>
<dbReference type="GO" id="GO:0005506">
    <property type="term" value="F:iron ion binding"/>
    <property type="evidence" value="ECO:0007669"/>
    <property type="project" value="InterPro"/>
</dbReference>
<accession>A0A368FNY5</accession>
<evidence type="ECO:0000256" key="8">
    <source>
        <dbReference type="RuleBase" id="RU000461"/>
    </source>
</evidence>
<dbReference type="EMBL" id="JOJR01000952">
    <property type="protein sequence ID" value="RCN33238.1"/>
    <property type="molecule type" value="Genomic_DNA"/>
</dbReference>
<dbReference type="GO" id="GO:0020037">
    <property type="term" value="F:heme binding"/>
    <property type="evidence" value="ECO:0007669"/>
    <property type="project" value="InterPro"/>
</dbReference>
<dbReference type="PANTHER" id="PTHR24300:SF375">
    <property type="entry name" value="CYTOCHROME P450 FAMILY"/>
    <property type="match status" value="1"/>
</dbReference>
<evidence type="ECO:0000313" key="9">
    <source>
        <dbReference type="EMBL" id="RCN33238.1"/>
    </source>
</evidence>
<name>A0A368FNY5_ANCCA</name>
<protein>
    <submittedName>
        <fullName evidence="9">Unspecific monooxygenase</fullName>
    </submittedName>
</protein>
<evidence type="ECO:0000256" key="1">
    <source>
        <dbReference type="ARBA" id="ARBA00001971"/>
    </source>
</evidence>
<keyword evidence="3 7" id="KW-0479">Metal-binding</keyword>
<keyword evidence="5 7" id="KW-0408">Iron</keyword>
<evidence type="ECO:0000313" key="10">
    <source>
        <dbReference type="Proteomes" id="UP000252519"/>
    </source>
</evidence>
<evidence type="ECO:0000256" key="7">
    <source>
        <dbReference type="PIRSR" id="PIRSR602401-1"/>
    </source>
</evidence>
<dbReference type="PROSITE" id="PS00086">
    <property type="entry name" value="CYTOCHROME_P450"/>
    <property type="match status" value="1"/>
</dbReference>
<evidence type="ECO:0000256" key="6">
    <source>
        <dbReference type="ARBA" id="ARBA00023033"/>
    </source>
</evidence>
<feature type="binding site" description="axial binding residue" evidence="7">
    <location>
        <position position="449"/>
    </location>
    <ligand>
        <name>heme</name>
        <dbReference type="ChEBI" id="CHEBI:30413"/>
    </ligand>
    <ligandPart>
        <name>Fe</name>
        <dbReference type="ChEBI" id="CHEBI:18248"/>
    </ligandPart>
</feature>
<sequence>MLVEPLVCGIAFITAFLVFEWIRIVRRYPPGPFPLPIIGNLHHVLLGRIFNGGICETMKNWRKEYGDVFTFWLGPIPTVHIADFAIAREEMITNGASYVSRYTPYMLDVKREGRGTAFSSGDYWADHRRFSLRTLRNFGLGSNVVEGRIMDEFNYHFSKLEKAMVNGQVKVNAGKFFDILTGSVINRMIFSERFTDENAEEFFRLKREIDDTFVRMNAFDFALGKWTMNLPLIKQRFKTMTLPQKKLVDFIDRRVAQRKRDIASGKHHIEEDGHDFVDAYILKMESDRKEGVDPSRMYKEDGLIYDAFDLWIAGHETTSLTMLWGFSYLIQNPDVVTKIRNELNAVTNGNRHIALSDKNYTPYLNWAILEIQRLASILNLNLWRKTEKDCAIGGYNVPSGTAVTAELSLIMSDEKYFESPEKFDPDRYERGGKALEQRVIPFGLGKRACIGESLARAEIYLVLGNMISRYDLMEDPESPINMCTTTPDGMMRRANNYNIILKMR</sequence>
<evidence type="ECO:0000256" key="3">
    <source>
        <dbReference type="ARBA" id="ARBA00022723"/>
    </source>
</evidence>
<dbReference type="CDD" id="cd20617">
    <property type="entry name" value="CYP1_2-like"/>
    <property type="match status" value="1"/>
</dbReference>
<keyword evidence="10" id="KW-1185">Reference proteome</keyword>
<organism evidence="9 10">
    <name type="scientific">Ancylostoma caninum</name>
    <name type="common">Dog hookworm</name>
    <dbReference type="NCBI Taxonomy" id="29170"/>
    <lineage>
        <taxon>Eukaryota</taxon>
        <taxon>Metazoa</taxon>
        <taxon>Ecdysozoa</taxon>
        <taxon>Nematoda</taxon>
        <taxon>Chromadorea</taxon>
        <taxon>Rhabditida</taxon>
        <taxon>Rhabditina</taxon>
        <taxon>Rhabditomorpha</taxon>
        <taxon>Strongyloidea</taxon>
        <taxon>Ancylostomatidae</taxon>
        <taxon>Ancylostomatinae</taxon>
        <taxon>Ancylostoma</taxon>
    </lineage>
</organism>
<dbReference type="Pfam" id="PF00067">
    <property type="entry name" value="p450"/>
    <property type="match status" value="1"/>
</dbReference>